<dbReference type="Proteomes" id="UP000070188">
    <property type="component" value="Unassembled WGS sequence"/>
</dbReference>
<keyword evidence="3" id="KW-1185">Reference proteome</keyword>
<dbReference type="STRING" id="1469144.LI90_2027"/>
<sequence>MSRRLFPGVEPLASLGIMVVLLLVRRRHIDLLHVCSASCPDPAGR</sequence>
<dbReference type="EMBL" id="LAXD01000001">
    <property type="protein sequence ID" value="KWX00999.1"/>
    <property type="molecule type" value="Genomic_DNA"/>
</dbReference>
<feature type="transmembrane region" description="Helical" evidence="1">
    <location>
        <begin position="6"/>
        <end position="24"/>
    </location>
</feature>
<protein>
    <submittedName>
        <fullName evidence="2">Uncharacterized protein</fullName>
    </submittedName>
</protein>
<evidence type="ECO:0000313" key="2">
    <source>
        <dbReference type="EMBL" id="KWX00999.1"/>
    </source>
</evidence>
<keyword evidence="1" id="KW-1133">Transmembrane helix</keyword>
<keyword evidence="1" id="KW-0812">Transmembrane</keyword>
<dbReference type="AlphaFoldDB" id="A0A132MT47"/>
<keyword evidence="1" id="KW-0472">Membrane</keyword>
<comment type="caution">
    <text evidence="2">The sequence shown here is derived from an EMBL/GenBank/DDBJ whole genome shotgun (WGS) entry which is preliminary data.</text>
</comment>
<proteinExistence type="predicted"/>
<name>A0A132MT47_9ACTN</name>
<reference evidence="3" key="1">
    <citation type="submission" date="2015-04" db="EMBL/GenBank/DDBJ databases">
        <title>Physiological reanalysis, assessment of diazotrophy, and genome sequences of multiple isolates of Streptomyces thermoautotrophicus.</title>
        <authorList>
            <person name="MacKellar D.C."/>
            <person name="Lieber L."/>
            <person name="Norman J."/>
            <person name="Bolger A."/>
            <person name="Tobin C."/>
            <person name="Murray J.W."/>
            <person name="Chang R."/>
            <person name="Ford T."/>
            <person name="Nguyen P.Q."/>
            <person name="Woodward J."/>
            <person name="Permingeat H."/>
            <person name="Joshi N.S."/>
            <person name="Silver P.A."/>
            <person name="Usadel B."/>
            <person name="Rutherford A.W."/>
            <person name="Friesen M."/>
            <person name="Prell J."/>
        </authorList>
    </citation>
    <scope>NUCLEOTIDE SEQUENCE [LARGE SCALE GENOMIC DNA]</scope>
    <source>
        <strain evidence="3">H1</strain>
    </source>
</reference>
<organism evidence="2 3">
    <name type="scientific">Carbonactinospora thermoautotrophica</name>
    <dbReference type="NCBI Taxonomy" id="1469144"/>
    <lineage>
        <taxon>Bacteria</taxon>
        <taxon>Bacillati</taxon>
        <taxon>Actinomycetota</taxon>
        <taxon>Actinomycetes</taxon>
        <taxon>Kitasatosporales</taxon>
        <taxon>Carbonactinosporaceae</taxon>
        <taxon>Carbonactinospora</taxon>
    </lineage>
</organism>
<evidence type="ECO:0000256" key="1">
    <source>
        <dbReference type="SAM" id="Phobius"/>
    </source>
</evidence>
<accession>A0A132MT47</accession>
<evidence type="ECO:0000313" key="3">
    <source>
        <dbReference type="Proteomes" id="UP000070188"/>
    </source>
</evidence>
<gene>
    <name evidence="2" type="ORF">LI90_2027</name>
</gene>
<dbReference type="RefSeq" id="WP_171843021.1">
    <property type="nucleotide sequence ID" value="NZ_CP171739.1"/>
</dbReference>